<proteinExistence type="inferred from homology"/>
<comment type="catalytic activity">
    <reaction evidence="11">
        <text>1D-myo-inositol 1,2,5,6-tetrakisphosphate + H2O = 1D-myo-inositol 1,2,6-trisphosphate + phosphate</text>
        <dbReference type="Rhea" id="RHEA:77119"/>
        <dbReference type="ChEBI" id="CHEBI:15377"/>
        <dbReference type="ChEBI" id="CHEBI:43474"/>
        <dbReference type="ChEBI" id="CHEBI:195535"/>
        <dbReference type="ChEBI" id="CHEBI:195537"/>
    </reaction>
    <physiologicalReaction direction="left-to-right" evidence="11">
        <dbReference type="Rhea" id="RHEA:77120"/>
    </physiologicalReaction>
</comment>
<evidence type="ECO:0000256" key="12">
    <source>
        <dbReference type="ARBA" id="ARBA00043675"/>
    </source>
</evidence>
<feature type="disulfide bond" evidence="19">
    <location>
        <begin position="424"/>
        <end position="432"/>
    </location>
</feature>
<evidence type="ECO:0000256" key="2">
    <source>
        <dbReference type="ARBA" id="ARBA00005375"/>
    </source>
</evidence>
<dbReference type="Proteomes" id="UP001365542">
    <property type="component" value="Unassembled WGS sequence"/>
</dbReference>
<evidence type="ECO:0000256" key="18">
    <source>
        <dbReference type="PIRSR" id="PIRSR000894-1"/>
    </source>
</evidence>
<comment type="subcellular location">
    <subcellularLocation>
        <location evidence="1">Secreted</location>
    </subcellularLocation>
</comment>
<evidence type="ECO:0000256" key="19">
    <source>
        <dbReference type="PIRSR" id="PIRSR000894-2"/>
    </source>
</evidence>
<evidence type="ECO:0000256" key="3">
    <source>
        <dbReference type="ARBA" id="ARBA00011245"/>
    </source>
</evidence>
<evidence type="ECO:0000256" key="10">
    <source>
        <dbReference type="ARBA" id="ARBA00042300"/>
    </source>
</evidence>
<comment type="similarity">
    <text evidence="2">Belongs to the histidine acid phosphatase family.</text>
</comment>
<comment type="catalytic activity">
    <reaction evidence="13">
        <text>1D-myo-inositol 1,2,6-trisphosphate + H2O = 1D-myo-inositol 1,2-bisphosphate + phosphate</text>
        <dbReference type="Rhea" id="RHEA:77131"/>
        <dbReference type="ChEBI" id="CHEBI:15377"/>
        <dbReference type="ChEBI" id="CHEBI:43474"/>
        <dbReference type="ChEBI" id="CHEBI:195537"/>
        <dbReference type="ChEBI" id="CHEBI:195539"/>
    </reaction>
    <physiologicalReaction direction="left-to-right" evidence="13">
        <dbReference type="Rhea" id="RHEA:77132"/>
    </physiologicalReaction>
</comment>
<evidence type="ECO:0000256" key="13">
    <source>
        <dbReference type="ARBA" id="ARBA00043721"/>
    </source>
</evidence>
<feature type="active site" description="Nucleophile" evidence="18">
    <location>
        <position position="83"/>
    </location>
</feature>
<dbReference type="EMBL" id="JAVHJO010000001">
    <property type="protein sequence ID" value="KAK6544748.1"/>
    <property type="molecule type" value="Genomic_DNA"/>
</dbReference>
<dbReference type="InterPro" id="IPR029033">
    <property type="entry name" value="His_PPase_superfam"/>
</dbReference>
<comment type="catalytic activity">
    <reaction evidence="15">
        <text>1D-myo-inositol hexakisphosphate + H2O = 1D-myo-inositol 1,2,4,5,6-pentakisphosphate + phosphate</text>
        <dbReference type="Rhea" id="RHEA:16989"/>
        <dbReference type="ChEBI" id="CHEBI:15377"/>
        <dbReference type="ChEBI" id="CHEBI:43474"/>
        <dbReference type="ChEBI" id="CHEBI:57798"/>
        <dbReference type="ChEBI" id="CHEBI:58130"/>
        <dbReference type="EC" id="3.1.3.8"/>
    </reaction>
    <physiologicalReaction direction="left-to-right" evidence="15">
        <dbReference type="Rhea" id="RHEA:16990"/>
    </physiologicalReaction>
</comment>
<dbReference type="SUPFAM" id="SSF53254">
    <property type="entry name" value="Phosphoglycerate mutase-like"/>
    <property type="match status" value="1"/>
</dbReference>
<gene>
    <name evidence="21" type="ORF">TWF694_001434</name>
</gene>
<evidence type="ECO:0000256" key="15">
    <source>
        <dbReference type="ARBA" id="ARBA00043788"/>
    </source>
</evidence>
<dbReference type="PROSITE" id="PS00778">
    <property type="entry name" value="HIS_ACID_PHOSPHAT_2"/>
    <property type="match status" value="1"/>
</dbReference>
<keyword evidence="22" id="KW-1185">Reference proteome</keyword>
<keyword evidence="5" id="KW-0964">Secreted</keyword>
<evidence type="ECO:0000256" key="9">
    <source>
        <dbReference type="ARBA" id="ARBA00041857"/>
    </source>
</evidence>
<comment type="catalytic activity">
    <reaction evidence="12">
        <text>1D-myo-inositol 1,2-bisphosphate + H2O = 1D-myo-inositol 2-phosphate + phosphate</text>
        <dbReference type="Rhea" id="RHEA:77135"/>
        <dbReference type="ChEBI" id="CHEBI:15377"/>
        <dbReference type="ChEBI" id="CHEBI:43474"/>
        <dbReference type="ChEBI" id="CHEBI:84142"/>
        <dbReference type="ChEBI" id="CHEBI:195539"/>
    </reaction>
    <physiologicalReaction direction="left-to-right" evidence="12">
        <dbReference type="Rhea" id="RHEA:77136"/>
    </physiologicalReaction>
</comment>
<dbReference type="InterPro" id="IPR033379">
    <property type="entry name" value="Acid_Pase_AS"/>
</dbReference>
<comment type="subunit">
    <text evidence="3">Monomer.</text>
</comment>
<evidence type="ECO:0000313" key="22">
    <source>
        <dbReference type="Proteomes" id="UP001365542"/>
    </source>
</evidence>
<name>A0AAV9XRS2_9PEZI</name>
<comment type="caution">
    <text evidence="21">The sequence shown here is derived from an EMBL/GenBank/DDBJ whole genome shotgun (WGS) entry which is preliminary data.</text>
</comment>
<evidence type="ECO:0000256" key="20">
    <source>
        <dbReference type="SAM" id="SignalP"/>
    </source>
</evidence>
<keyword evidence="6" id="KW-0378">Hydrolase</keyword>
<dbReference type="PIRSF" id="PIRSF000894">
    <property type="entry name" value="Acid_phosphatase"/>
    <property type="match status" value="1"/>
</dbReference>
<evidence type="ECO:0000256" key="1">
    <source>
        <dbReference type="ARBA" id="ARBA00004613"/>
    </source>
</evidence>
<feature type="disulfide bond" evidence="19">
    <location>
        <begin position="266"/>
        <end position="280"/>
    </location>
</feature>
<dbReference type="GO" id="GO:0005576">
    <property type="term" value="C:extracellular region"/>
    <property type="evidence" value="ECO:0007669"/>
    <property type="project" value="UniProtKB-SubCell"/>
</dbReference>
<dbReference type="InterPro" id="IPR016274">
    <property type="entry name" value="Histidine_acid_Pase_euk"/>
</dbReference>
<evidence type="ECO:0000256" key="7">
    <source>
        <dbReference type="ARBA" id="ARBA00023157"/>
    </source>
</evidence>
<dbReference type="GO" id="GO:0003993">
    <property type="term" value="F:acid phosphatase activity"/>
    <property type="evidence" value="ECO:0007669"/>
    <property type="project" value="TreeGrafter"/>
</dbReference>
<evidence type="ECO:0000256" key="6">
    <source>
        <dbReference type="ARBA" id="ARBA00022801"/>
    </source>
</evidence>
<dbReference type="AlphaFoldDB" id="A0AAV9XRS2"/>
<dbReference type="CDD" id="cd07061">
    <property type="entry name" value="HP_HAP_like"/>
    <property type="match status" value="1"/>
</dbReference>
<evidence type="ECO:0000256" key="11">
    <source>
        <dbReference type="ARBA" id="ARBA00043670"/>
    </source>
</evidence>
<keyword evidence="7 19" id="KW-1015">Disulfide bond</keyword>
<dbReference type="GO" id="GO:0016158">
    <property type="term" value="F:inositol hexakisphosphate 3-phosphatase activity"/>
    <property type="evidence" value="ECO:0007669"/>
    <property type="project" value="UniProtKB-EC"/>
</dbReference>
<evidence type="ECO:0000256" key="4">
    <source>
        <dbReference type="ARBA" id="ARBA00012632"/>
    </source>
</evidence>
<evidence type="ECO:0000256" key="5">
    <source>
        <dbReference type="ARBA" id="ARBA00022525"/>
    </source>
</evidence>
<evidence type="ECO:0000313" key="21">
    <source>
        <dbReference type="EMBL" id="KAK6544748.1"/>
    </source>
</evidence>
<dbReference type="Pfam" id="PF00328">
    <property type="entry name" value="His_Phos_2"/>
    <property type="match status" value="1"/>
</dbReference>
<dbReference type="InterPro" id="IPR000560">
    <property type="entry name" value="His_Pase_clade-2"/>
</dbReference>
<organism evidence="21 22">
    <name type="scientific">Orbilia ellipsospora</name>
    <dbReference type="NCBI Taxonomy" id="2528407"/>
    <lineage>
        <taxon>Eukaryota</taxon>
        <taxon>Fungi</taxon>
        <taxon>Dikarya</taxon>
        <taxon>Ascomycota</taxon>
        <taxon>Pezizomycotina</taxon>
        <taxon>Orbiliomycetes</taxon>
        <taxon>Orbiliales</taxon>
        <taxon>Orbiliaceae</taxon>
        <taxon>Orbilia</taxon>
    </lineage>
</organism>
<evidence type="ECO:0000256" key="17">
    <source>
        <dbReference type="ARBA" id="ARBA00044262"/>
    </source>
</evidence>
<dbReference type="PROSITE" id="PS00616">
    <property type="entry name" value="HIS_ACID_PHOSPHAT_1"/>
    <property type="match status" value="1"/>
</dbReference>
<keyword evidence="8" id="KW-0325">Glycoprotein</keyword>
<dbReference type="Gene3D" id="3.40.50.1240">
    <property type="entry name" value="Phosphoglycerate mutase-like"/>
    <property type="match status" value="1"/>
</dbReference>
<protein>
    <recommendedName>
        <fullName evidence="16">Phytase A</fullName>
        <ecNumber evidence="4">3.1.3.8</ecNumber>
    </recommendedName>
    <alternativeName>
        <fullName evidence="17">Histidine acid phosphatase phyA</fullName>
    </alternativeName>
    <alternativeName>
        <fullName evidence="10">Myo-inositol hexakisphosphate phosphohydrolase A</fullName>
    </alternativeName>
    <alternativeName>
        <fullName evidence="9">Myo-inositol-hexaphosphate 3-phosphohydrolase A</fullName>
    </alternativeName>
</protein>
<dbReference type="PANTHER" id="PTHR20963">
    <property type="entry name" value="MULTIPLE INOSITOL POLYPHOSPHATE PHOSPHATASE-RELATED"/>
    <property type="match status" value="1"/>
</dbReference>
<feature type="chain" id="PRO_5043709943" description="Phytase A" evidence="20">
    <location>
        <begin position="22"/>
        <end position="453"/>
    </location>
</feature>
<dbReference type="EC" id="3.1.3.8" evidence="4"/>
<sequence>MFISSQSLIFTIALLTESAYGAAVNLQLVLRNGNCTSLSSGLMCGKAVTWGALTPYHAASSPYADPKIDSECKVTFAQVLSRHGSRYPTRDIGEKLEATLKKIQSKATSYSPKTEFIKKFKYDLQSKYELLTEYGENELYQSGQTFFSRYKDITKDNDPYVRIAGQTRVIDSGNKFVKGFTSEKEKAGGKVSIQEPMVVPEGPGFKNTLKHGTCKAFETGKYSKSDKEPLKTWNSVFAPPIVERLKKELPGADINEEDVMSLLTICPFYTVLRGDISEFCRLFTPEEFKQFNYYQTLRKYYRYGPGNDLGPAQGIGFVNELIGRLTNTEVKDSTSTNKTATGPVDKKLYADFTHDNDMVAVFSALQLFKGMKNLDPKKIDGEDKFNTADLVPFASRMYVEKLKCGGEDELVRVLINERVMKLNCKEKKFGGCTVKDFIDGLEFARKGGNWASC</sequence>
<feature type="signal peptide" evidence="20">
    <location>
        <begin position="1"/>
        <end position="21"/>
    </location>
</feature>
<keyword evidence="20" id="KW-0732">Signal</keyword>
<accession>A0AAV9XRS2</accession>
<feature type="disulfide bond" evidence="19">
    <location>
        <begin position="72"/>
        <end position="404"/>
    </location>
</feature>
<comment type="catalytic activity">
    <reaction evidence="14">
        <text>1D-myo-inositol 1,2,4,5,6-pentakisphosphate + H2O = 1D-myo-inositol 1,2,5,6-tetrakisphosphate + phosphate</text>
        <dbReference type="Rhea" id="RHEA:77115"/>
        <dbReference type="ChEBI" id="CHEBI:15377"/>
        <dbReference type="ChEBI" id="CHEBI:43474"/>
        <dbReference type="ChEBI" id="CHEBI:57798"/>
        <dbReference type="ChEBI" id="CHEBI:195535"/>
    </reaction>
    <physiologicalReaction direction="left-to-right" evidence="14">
        <dbReference type="Rhea" id="RHEA:77116"/>
    </physiologicalReaction>
</comment>
<dbReference type="PANTHER" id="PTHR20963:SF24">
    <property type="entry name" value="3-PHYTASE B"/>
    <property type="match status" value="1"/>
</dbReference>
<feature type="disulfide bond" evidence="19">
    <location>
        <begin position="214"/>
        <end position="453"/>
    </location>
</feature>
<reference evidence="21 22" key="1">
    <citation type="submission" date="2019-10" db="EMBL/GenBank/DDBJ databases">
        <authorList>
            <person name="Palmer J.M."/>
        </authorList>
    </citation>
    <scope>NUCLEOTIDE SEQUENCE [LARGE SCALE GENOMIC DNA]</scope>
    <source>
        <strain evidence="21 22">TWF694</strain>
    </source>
</reference>
<evidence type="ECO:0000256" key="16">
    <source>
        <dbReference type="ARBA" id="ARBA00044106"/>
    </source>
</evidence>
<feature type="active site" description="Proton donor" evidence="18">
    <location>
        <position position="355"/>
    </location>
</feature>
<evidence type="ECO:0000256" key="14">
    <source>
        <dbReference type="ARBA" id="ARBA00043748"/>
    </source>
</evidence>
<evidence type="ECO:0000256" key="8">
    <source>
        <dbReference type="ARBA" id="ARBA00023180"/>
    </source>
</evidence>